<dbReference type="SUPFAM" id="SSF48452">
    <property type="entry name" value="TPR-like"/>
    <property type="match status" value="1"/>
</dbReference>
<gene>
    <name evidence="3" type="ORF">ACFSJT_18710</name>
</gene>
<dbReference type="InterPro" id="IPR001466">
    <property type="entry name" value="Beta-lactam-related"/>
</dbReference>
<dbReference type="PANTHER" id="PTHR46825:SF12">
    <property type="entry name" value="PENICILLIN-BINDING PROTEIN 4"/>
    <property type="match status" value="1"/>
</dbReference>
<reference evidence="4" key="1">
    <citation type="journal article" date="2019" name="Int. J. Syst. Evol. Microbiol.">
        <title>The Global Catalogue of Microorganisms (GCM) 10K type strain sequencing project: providing services to taxonomists for standard genome sequencing and annotation.</title>
        <authorList>
            <consortium name="The Broad Institute Genomics Platform"/>
            <consortium name="The Broad Institute Genome Sequencing Center for Infectious Disease"/>
            <person name="Wu L."/>
            <person name="Ma J."/>
        </authorList>
    </citation>
    <scope>NUCLEOTIDE SEQUENCE [LARGE SCALE GENOMIC DNA]</scope>
    <source>
        <strain evidence="4">DT92</strain>
    </source>
</reference>
<dbReference type="RefSeq" id="WP_378321865.1">
    <property type="nucleotide sequence ID" value="NZ_JBHUHY010000032.1"/>
</dbReference>
<dbReference type="PANTHER" id="PTHR46825">
    <property type="entry name" value="D-ALANYL-D-ALANINE-CARBOXYPEPTIDASE/ENDOPEPTIDASE AMPH"/>
    <property type="match status" value="1"/>
</dbReference>
<dbReference type="EMBL" id="JBHUHY010000032">
    <property type="protein sequence ID" value="MFD2188839.1"/>
    <property type="molecule type" value="Genomic_DNA"/>
</dbReference>
<evidence type="ECO:0000259" key="2">
    <source>
        <dbReference type="Pfam" id="PF00144"/>
    </source>
</evidence>
<protein>
    <submittedName>
        <fullName evidence="3">Serine hydrolase</fullName>
    </submittedName>
</protein>
<keyword evidence="3" id="KW-0378">Hydrolase</keyword>
<feature type="domain" description="Beta-lactamase-related" evidence="2">
    <location>
        <begin position="51"/>
        <end position="380"/>
    </location>
</feature>
<dbReference type="PROSITE" id="PS51257">
    <property type="entry name" value="PROKAR_LIPOPROTEIN"/>
    <property type="match status" value="1"/>
</dbReference>
<dbReference type="SUPFAM" id="SSF56601">
    <property type="entry name" value="beta-lactamase/transpeptidase-like"/>
    <property type="match status" value="1"/>
</dbReference>
<evidence type="ECO:0000313" key="4">
    <source>
        <dbReference type="Proteomes" id="UP001597344"/>
    </source>
</evidence>
<name>A0ABW5B3R5_9FLAO</name>
<dbReference type="PROSITE" id="PS50005">
    <property type="entry name" value="TPR"/>
    <property type="match status" value="1"/>
</dbReference>
<comment type="caution">
    <text evidence="3">The sequence shown here is derived from an EMBL/GenBank/DDBJ whole genome shotgun (WGS) entry which is preliminary data.</text>
</comment>
<dbReference type="GO" id="GO:0016787">
    <property type="term" value="F:hydrolase activity"/>
    <property type="evidence" value="ECO:0007669"/>
    <property type="project" value="UniProtKB-KW"/>
</dbReference>
<sequence length="608" mass="68656">MKKLLGFLLLISLVISCKDRSNTVIKTPDKTKMVETGLIPVVYIEGDSTWTIEERMKHYGVPGVSIAVINNNKIEWVKTYGVIDKETKEPVNKQTLFQAGSISKPVAAYGALKLVEQNKIDIDKDVNTYLESWKIPDSEFTKEKKVALKHLMSHSGGVTVHGFLGYSQDLPVPSLIEVLNGTPPANSPPIIVDKVPEESSRYSGGGYTIMQQMMIDIEKKPFPELMEELILKPLQMNNSTYDQPLKDEQLAMAATGYLPNGDMTKGKRHTYPEMAAAGLWTTAEDLAKFAVDIQQSLQGKGAVLSKNMVTKMLTPFVDDYVGLGIFINQKKDEIYFGHGGWDEGFSSELIAHKEKGYGVVVLTNSNHPKFISELIRSVALAYQWDDFVATYPRQNTEITELEELEGEYRLYKDRYTKIYNKGNQLFKESLGEEAVELIKITDSTFVGRDNDQIIQFKDISETGQMSVLVLNPDSYKVEATLAQIMDDEKLPIQFLESGNFNEGLKAYQELQKTDPKDPAIQEWNLNRLGYQMMNVENLKLAQDIFKVNTILYPRSANVYDSYAEASMKLGELNVAMTNYKKSIKLDPKNMNATKMIEEMQRKKENKAL</sequence>
<dbReference type="Proteomes" id="UP001597344">
    <property type="component" value="Unassembled WGS sequence"/>
</dbReference>
<dbReference type="InterPro" id="IPR019734">
    <property type="entry name" value="TPR_rpt"/>
</dbReference>
<keyword evidence="1" id="KW-0802">TPR repeat</keyword>
<dbReference type="Gene3D" id="1.25.40.10">
    <property type="entry name" value="Tetratricopeptide repeat domain"/>
    <property type="match status" value="1"/>
</dbReference>
<evidence type="ECO:0000256" key="1">
    <source>
        <dbReference type="PROSITE-ProRule" id="PRU00339"/>
    </source>
</evidence>
<organism evidence="3 4">
    <name type="scientific">Aquimarina celericrescens</name>
    <dbReference type="NCBI Taxonomy" id="1964542"/>
    <lineage>
        <taxon>Bacteria</taxon>
        <taxon>Pseudomonadati</taxon>
        <taxon>Bacteroidota</taxon>
        <taxon>Flavobacteriia</taxon>
        <taxon>Flavobacteriales</taxon>
        <taxon>Flavobacteriaceae</taxon>
        <taxon>Aquimarina</taxon>
    </lineage>
</organism>
<evidence type="ECO:0000313" key="3">
    <source>
        <dbReference type="EMBL" id="MFD2188839.1"/>
    </source>
</evidence>
<accession>A0ABW5B3R5</accession>
<keyword evidence="4" id="KW-1185">Reference proteome</keyword>
<dbReference type="InterPro" id="IPR012338">
    <property type="entry name" value="Beta-lactam/transpept-like"/>
</dbReference>
<feature type="repeat" description="TPR" evidence="1">
    <location>
        <begin position="556"/>
        <end position="589"/>
    </location>
</feature>
<dbReference type="Pfam" id="PF00144">
    <property type="entry name" value="Beta-lactamase"/>
    <property type="match status" value="1"/>
</dbReference>
<dbReference type="Gene3D" id="3.40.710.10">
    <property type="entry name" value="DD-peptidase/beta-lactamase superfamily"/>
    <property type="match status" value="1"/>
</dbReference>
<proteinExistence type="predicted"/>
<dbReference type="InterPro" id="IPR050491">
    <property type="entry name" value="AmpC-like"/>
</dbReference>
<dbReference type="InterPro" id="IPR011990">
    <property type="entry name" value="TPR-like_helical_dom_sf"/>
</dbReference>